<name>A0A7R9DKL8_TIMCR</name>
<dbReference type="AlphaFoldDB" id="A0A7R9DKL8"/>
<sequence length="75" mass="8928">MATDEFKPRERPIMNRLYRSGLVTGLTEGIYEELLIISTKWLFAPTRAVIESAEAYRPRKWIHFVLRSTHWQHNV</sequence>
<accession>A0A7R9DKL8</accession>
<organism evidence="1">
    <name type="scientific">Timema cristinae</name>
    <name type="common">Walking stick</name>
    <dbReference type="NCBI Taxonomy" id="61476"/>
    <lineage>
        <taxon>Eukaryota</taxon>
        <taxon>Metazoa</taxon>
        <taxon>Ecdysozoa</taxon>
        <taxon>Arthropoda</taxon>
        <taxon>Hexapoda</taxon>
        <taxon>Insecta</taxon>
        <taxon>Pterygota</taxon>
        <taxon>Neoptera</taxon>
        <taxon>Polyneoptera</taxon>
        <taxon>Phasmatodea</taxon>
        <taxon>Timematodea</taxon>
        <taxon>Timematoidea</taxon>
        <taxon>Timematidae</taxon>
        <taxon>Timema</taxon>
    </lineage>
</organism>
<protein>
    <submittedName>
        <fullName evidence="1">Uncharacterized protein</fullName>
    </submittedName>
</protein>
<reference evidence="1" key="1">
    <citation type="submission" date="2020-11" db="EMBL/GenBank/DDBJ databases">
        <authorList>
            <person name="Tran Van P."/>
        </authorList>
    </citation>
    <scope>NUCLEOTIDE SEQUENCE</scope>
</reference>
<proteinExistence type="predicted"/>
<gene>
    <name evidence="1" type="ORF">TCEB3V08_LOCUS12305</name>
</gene>
<dbReference type="EMBL" id="OC325443">
    <property type="protein sequence ID" value="CAD7415063.1"/>
    <property type="molecule type" value="Genomic_DNA"/>
</dbReference>
<evidence type="ECO:0000313" key="1">
    <source>
        <dbReference type="EMBL" id="CAD7415063.1"/>
    </source>
</evidence>